<dbReference type="Gene3D" id="3.30.70.1560">
    <property type="entry name" value="Alpha-L RNA-binding motif"/>
    <property type="match status" value="1"/>
</dbReference>
<comment type="similarity">
    <text evidence="1 5">Belongs to the pseudouridine synthase RsuA family.</text>
</comment>
<dbReference type="SUPFAM" id="SSF55174">
    <property type="entry name" value="Alpha-L RNA-binding motif"/>
    <property type="match status" value="1"/>
</dbReference>
<dbReference type="NCBIfam" id="TIGR00093">
    <property type="entry name" value="pseudouridine synthase"/>
    <property type="match status" value="1"/>
</dbReference>
<dbReference type="InterPro" id="IPR020094">
    <property type="entry name" value="TruA/RsuA/RluB/E/F_N"/>
</dbReference>
<dbReference type="Pfam" id="PF00849">
    <property type="entry name" value="PseudoU_synth_2"/>
    <property type="match status" value="1"/>
</dbReference>
<evidence type="ECO:0000256" key="1">
    <source>
        <dbReference type="ARBA" id="ARBA00008348"/>
    </source>
</evidence>
<evidence type="ECO:0000256" key="5">
    <source>
        <dbReference type="RuleBase" id="RU003887"/>
    </source>
</evidence>
<dbReference type="Gene3D" id="3.30.70.580">
    <property type="entry name" value="Pseudouridine synthase I, catalytic domain, N-terminal subdomain"/>
    <property type="match status" value="1"/>
</dbReference>
<dbReference type="EC" id="5.4.99.-" evidence="5"/>
<dbReference type="EMBL" id="WOFE01000001">
    <property type="protein sequence ID" value="MBM5570946.1"/>
    <property type="molecule type" value="Genomic_DNA"/>
</dbReference>
<organism evidence="8 9">
    <name type="scientific">Deefgea chitinilytica</name>
    <dbReference type="NCBI Taxonomy" id="570276"/>
    <lineage>
        <taxon>Bacteria</taxon>
        <taxon>Pseudomonadati</taxon>
        <taxon>Pseudomonadota</taxon>
        <taxon>Betaproteobacteria</taxon>
        <taxon>Neisseriales</taxon>
        <taxon>Chitinibacteraceae</taxon>
        <taxon>Deefgea</taxon>
    </lineage>
</organism>
<evidence type="ECO:0000256" key="2">
    <source>
        <dbReference type="ARBA" id="ARBA00022884"/>
    </source>
</evidence>
<dbReference type="CDD" id="cd00165">
    <property type="entry name" value="S4"/>
    <property type="match status" value="1"/>
</dbReference>
<dbReference type="InterPro" id="IPR000748">
    <property type="entry name" value="PsdUridine_synth_RsuA/RluB/E/F"/>
</dbReference>
<dbReference type="Pfam" id="PF01479">
    <property type="entry name" value="S4"/>
    <property type="match status" value="1"/>
</dbReference>
<feature type="region of interest" description="Disordered" evidence="6">
    <location>
        <begin position="1"/>
        <end position="91"/>
    </location>
</feature>
<evidence type="ECO:0000313" key="8">
    <source>
        <dbReference type="EMBL" id="MBM5570946.1"/>
    </source>
</evidence>
<name>A0ABS2C9X9_9NEIS</name>
<gene>
    <name evidence="8" type="ORF">GM173_05050</name>
</gene>
<keyword evidence="9" id="KW-1185">Reference proteome</keyword>
<dbReference type="SMART" id="SM00363">
    <property type="entry name" value="S4"/>
    <property type="match status" value="1"/>
</dbReference>
<dbReference type="Gene3D" id="3.10.290.10">
    <property type="entry name" value="RNA-binding S4 domain"/>
    <property type="match status" value="1"/>
</dbReference>
<evidence type="ECO:0000256" key="6">
    <source>
        <dbReference type="SAM" id="MobiDB-lite"/>
    </source>
</evidence>
<comment type="caution">
    <text evidence="8">The sequence shown here is derived from an EMBL/GenBank/DDBJ whole genome shotgun (WGS) entry which is preliminary data.</text>
</comment>
<feature type="compositionally biased region" description="Polar residues" evidence="6">
    <location>
        <begin position="68"/>
        <end position="83"/>
    </location>
</feature>
<dbReference type="PROSITE" id="PS01149">
    <property type="entry name" value="PSI_RSU"/>
    <property type="match status" value="1"/>
</dbReference>
<feature type="domain" description="RNA-binding S4" evidence="7">
    <location>
        <begin position="175"/>
        <end position="232"/>
    </location>
</feature>
<sequence>MKTVKARRPQPAIREGRASDQLRSANKAGSRGNAVVKKTAAQSMQSPTSKLGAAKKKVVSASEAARNRAQNLPDTGRSSTPATGTRKRGNSTVGMSRMIAQAIAKTAGAREVQGIKTVDKTEATTQTSIVHHSDKGPKNVKRAKRMKQRQGSQQELAFQQILREKRLASSEIDEDRLQKVLAYSGLGSRRDMEEIIEAERVTIGGKIATLGSKVAPGDEVRIDGKRVALKWPDRMARIIMYHKQEGELVSRDDPEGRVTVFDRLRRVHSSKWIAIGRLDFNTSGLLLFTTSGELANRMTHPSFQVEREYAVRVHGQLTPEQMKELTQGVMLDDGEAHFTRIEDRGGEGSNHWYHVIIKEGRNREVRRMFEHFSIMVSRLTRVRFGMFSLPGRLKRGEFYELTETEVLAAMRWAGLTIMGQIKD</sequence>
<evidence type="ECO:0000259" key="7">
    <source>
        <dbReference type="SMART" id="SM00363"/>
    </source>
</evidence>
<protein>
    <recommendedName>
        <fullName evidence="5">Pseudouridine synthase</fullName>
        <ecNumber evidence="5">5.4.99.-</ecNumber>
    </recommendedName>
</protein>
<evidence type="ECO:0000256" key="3">
    <source>
        <dbReference type="ARBA" id="ARBA00023235"/>
    </source>
</evidence>
<keyword evidence="3 5" id="KW-0413">Isomerase</keyword>
<dbReference type="SUPFAM" id="SSF55120">
    <property type="entry name" value="Pseudouridine synthase"/>
    <property type="match status" value="1"/>
</dbReference>
<dbReference type="Proteomes" id="UP001195660">
    <property type="component" value="Unassembled WGS sequence"/>
</dbReference>
<dbReference type="InterPro" id="IPR018496">
    <property type="entry name" value="PsdUridine_synth_RsuA/RluB_CS"/>
</dbReference>
<keyword evidence="2 4" id="KW-0694">RNA-binding</keyword>
<proteinExistence type="inferred from homology"/>
<dbReference type="InterPro" id="IPR020103">
    <property type="entry name" value="PsdUridine_synth_cat_dom_sf"/>
</dbReference>
<reference evidence="8 9" key="1">
    <citation type="submission" date="2019-11" db="EMBL/GenBank/DDBJ databases">
        <title>Novel Deefgea species.</title>
        <authorList>
            <person name="Han J.-H."/>
        </authorList>
    </citation>
    <scope>NUCLEOTIDE SEQUENCE [LARGE SCALE GENOMIC DNA]</scope>
    <source>
        <strain evidence="8 9">LMG 24817</strain>
    </source>
</reference>
<dbReference type="InterPro" id="IPR006145">
    <property type="entry name" value="PsdUridine_synth_RsuA/RluA"/>
</dbReference>
<dbReference type="RefSeq" id="WP_239078254.1">
    <property type="nucleotide sequence ID" value="NZ_WOFE01000001.1"/>
</dbReference>
<accession>A0ABS2C9X9</accession>
<dbReference type="InterPro" id="IPR002942">
    <property type="entry name" value="S4_RNA-bd"/>
</dbReference>
<dbReference type="InterPro" id="IPR042092">
    <property type="entry name" value="PsdUridine_s_RsuA/RluB/E/F_cat"/>
</dbReference>
<feature type="compositionally biased region" description="Polar residues" evidence="6">
    <location>
        <begin position="40"/>
        <end position="49"/>
    </location>
</feature>
<evidence type="ECO:0000256" key="4">
    <source>
        <dbReference type="PROSITE-ProRule" id="PRU00182"/>
    </source>
</evidence>
<dbReference type="InterPro" id="IPR036986">
    <property type="entry name" value="S4_RNA-bd_sf"/>
</dbReference>
<dbReference type="InterPro" id="IPR050343">
    <property type="entry name" value="RsuA_PseudoU_synthase"/>
</dbReference>
<dbReference type="PANTHER" id="PTHR47683">
    <property type="entry name" value="PSEUDOURIDINE SYNTHASE FAMILY PROTEIN-RELATED"/>
    <property type="match status" value="1"/>
</dbReference>
<dbReference type="CDD" id="cd02556">
    <property type="entry name" value="PseudoU_synth_RluB"/>
    <property type="match status" value="1"/>
</dbReference>
<evidence type="ECO:0000313" key="9">
    <source>
        <dbReference type="Proteomes" id="UP001195660"/>
    </source>
</evidence>
<dbReference type="PANTHER" id="PTHR47683:SF3">
    <property type="entry name" value="RIBOSOMAL LARGE SUBUNIT PSEUDOURIDINE SYNTHASE B"/>
    <property type="match status" value="1"/>
</dbReference>
<dbReference type="PROSITE" id="PS50889">
    <property type="entry name" value="S4"/>
    <property type="match status" value="1"/>
</dbReference>